<dbReference type="SFLD" id="SFLDG01135">
    <property type="entry name" value="C1.5.6:_HAD__Beta-PGM__Phospha"/>
    <property type="match status" value="1"/>
</dbReference>
<dbReference type="AlphaFoldDB" id="A0A6I6H5C2"/>
<proteinExistence type="predicted"/>
<dbReference type="Pfam" id="PF00702">
    <property type="entry name" value="Hydrolase"/>
    <property type="match status" value="1"/>
</dbReference>
<dbReference type="Proteomes" id="UP000425817">
    <property type="component" value="Chromosome"/>
</dbReference>
<dbReference type="InterPro" id="IPR023214">
    <property type="entry name" value="HAD_sf"/>
</dbReference>
<dbReference type="PANTHER" id="PTHR42896">
    <property type="entry name" value="XYLULOSE-1,5-BISPHOSPHATE (XUBP) PHOSPHATASE"/>
    <property type="match status" value="1"/>
</dbReference>
<dbReference type="Gene3D" id="1.10.150.240">
    <property type="entry name" value="Putative phosphatase, domain 2"/>
    <property type="match status" value="1"/>
</dbReference>
<sequence length="267" mass="28766">MSIEALVFDVDGTLADTEEVHRMAFNLAFDQLGLGWHWEQAEYRSLLAVTGGKERMKAYIDSLPLATADKKRLHERVPEIHAAKTQHYTDMARRGGIALRPGVLRFLEEAQNAGLRLAIASTTTAVNIDALLQATLGPRGLTMFDVIACGDQVRAKKPASDIYLLALETLGVPPERAIAIEDSPNGLRSALGAGLWTLVTPTFWTEGSDFRGAGLVLPGLGDAADPLPGEPGGQLQRAPWLGIDELLEMASTAPQLNAVQALYREGC</sequence>
<evidence type="ECO:0000313" key="2">
    <source>
        <dbReference type="Proteomes" id="UP000425817"/>
    </source>
</evidence>
<dbReference type="OrthoDB" id="5293434at2"/>
<dbReference type="SFLD" id="SFLDS00003">
    <property type="entry name" value="Haloacid_Dehalogenase"/>
    <property type="match status" value="1"/>
</dbReference>
<protein>
    <submittedName>
        <fullName evidence="1">HAD-IA family hydrolase</fullName>
    </submittedName>
</protein>
<dbReference type="InterPro" id="IPR023198">
    <property type="entry name" value="PGP-like_dom2"/>
</dbReference>
<name>A0A6I6H5C2_VARPD</name>
<dbReference type="SUPFAM" id="SSF56784">
    <property type="entry name" value="HAD-like"/>
    <property type="match status" value="1"/>
</dbReference>
<dbReference type="EMBL" id="CP046622">
    <property type="protein sequence ID" value="QGW82083.1"/>
    <property type="molecule type" value="Genomic_DNA"/>
</dbReference>
<dbReference type="RefSeq" id="WP_157613463.1">
    <property type="nucleotide sequence ID" value="NZ_CP046622.1"/>
</dbReference>
<reference evidence="1 2" key="1">
    <citation type="submission" date="2019-12" db="EMBL/GenBank/DDBJ databases">
        <title>Hybrid Genome Assemblies of two High G+C Isolates from Undergraduate Microbiology Courses.</title>
        <authorList>
            <person name="Ne Ville C.J."/>
            <person name="Enright D."/>
            <person name="Hernandez I."/>
            <person name="Dodsworth J."/>
            <person name="Orwin P.M."/>
        </authorList>
    </citation>
    <scope>NUCLEOTIDE SEQUENCE [LARGE SCALE GENOMIC DNA]</scope>
    <source>
        <strain evidence="1 2">CSUSB</strain>
    </source>
</reference>
<keyword evidence="1" id="KW-0378">Hydrolase</keyword>
<gene>
    <name evidence="1" type="ORF">GOQ09_11020</name>
</gene>
<evidence type="ECO:0000313" key="1">
    <source>
        <dbReference type="EMBL" id="QGW82083.1"/>
    </source>
</evidence>
<dbReference type="SFLD" id="SFLDG01129">
    <property type="entry name" value="C1.5:_HAD__Beta-PGM__Phosphata"/>
    <property type="match status" value="1"/>
</dbReference>
<dbReference type="InterPro" id="IPR044999">
    <property type="entry name" value="CbbY-like"/>
</dbReference>
<accession>A0A6I6H5C2</accession>
<dbReference type="PRINTS" id="PR00413">
    <property type="entry name" value="HADHALOGNASE"/>
</dbReference>
<dbReference type="Gene3D" id="3.40.50.1000">
    <property type="entry name" value="HAD superfamily/HAD-like"/>
    <property type="match status" value="1"/>
</dbReference>
<dbReference type="NCBIfam" id="TIGR01509">
    <property type="entry name" value="HAD-SF-IA-v3"/>
    <property type="match status" value="1"/>
</dbReference>
<dbReference type="InterPro" id="IPR006439">
    <property type="entry name" value="HAD-SF_hydro_IA"/>
</dbReference>
<organism evidence="1 2">
    <name type="scientific">Variovorax paradoxus</name>
    <dbReference type="NCBI Taxonomy" id="34073"/>
    <lineage>
        <taxon>Bacteria</taxon>
        <taxon>Pseudomonadati</taxon>
        <taxon>Pseudomonadota</taxon>
        <taxon>Betaproteobacteria</taxon>
        <taxon>Burkholderiales</taxon>
        <taxon>Comamonadaceae</taxon>
        <taxon>Variovorax</taxon>
    </lineage>
</organism>
<dbReference type="SFLD" id="SFLDF00035">
    <property type="entry name" value="phosphoglycolate_phosphatase"/>
    <property type="match status" value="1"/>
</dbReference>
<dbReference type="PANTHER" id="PTHR42896:SF2">
    <property type="entry name" value="CBBY-LIKE PROTEIN"/>
    <property type="match status" value="1"/>
</dbReference>
<dbReference type="InterPro" id="IPR036412">
    <property type="entry name" value="HAD-like_sf"/>
</dbReference>
<dbReference type="GO" id="GO:0016787">
    <property type="term" value="F:hydrolase activity"/>
    <property type="evidence" value="ECO:0007669"/>
    <property type="project" value="UniProtKB-KW"/>
</dbReference>